<protein>
    <recommendedName>
        <fullName evidence="1">DUF6969 domain-containing protein</fullName>
    </recommendedName>
</protein>
<dbReference type="InterPro" id="IPR054242">
    <property type="entry name" value="DUF6969"/>
</dbReference>
<evidence type="ECO:0000313" key="3">
    <source>
        <dbReference type="Proteomes" id="UP000315736"/>
    </source>
</evidence>
<proteinExistence type="predicted"/>
<sequence>MCPAATSATELADLSGWAEVALRVPLTYAQRGVSLAQAALAGARRFEELRHYPARDVVDAAHGTRFYYHAHGGAQRWGSDAPPEHGHFHLFWDGPEPGAHVHVAALALDARGQPLRWFTTNRWVTAGRWAPAAELIARLPAFRVAARGGRLAPLARWLTAMVQLFADELAALLRARDAALEPHLRRRPAEQVWEDRALEVLSTTDAALAPRLRRLGLA</sequence>
<dbReference type="Proteomes" id="UP000315736">
    <property type="component" value="Unassembled WGS sequence"/>
</dbReference>
<comment type="caution">
    <text evidence="2">The sequence shown here is derived from an EMBL/GenBank/DDBJ whole genome shotgun (WGS) entry which is preliminary data.</text>
</comment>
<dbReference type="OrthoDB" id="6115415at2"/>
<organism evidence="2 3">
    <name type="scientific">Tepidimonas alkaliphilus</name>
    <dbReference type="NCBI Taxonomy" id="2588942"/>
    <lineage>
        <taxon>Bacteria</taxon>
        <taxon>Pseudomonadati</taxon>
        <taxon>Pseudomonadota</taxon>
        <taxon>Betaproteobacteria</taxon>
        <taxon>Burkholderiales</taxon>
        <taxon>Tepidimonas</taxon>
    </lineage>
</organism>
<evidence type="ECO:0000313" key="2">
    <source>
        <dbReference type="EMBL" id="TSE19453.1"/>
    </source>
</evidence>
<dbReference type="AlphaFoldDB" id="A0A554W7A0"/>
<gene>
    <name evidence="2" type="ORF">Talka_01542</name>
</gene>
<keyword evidence="3" id="KW-1185">Reference proteome</keyword>
<feature type="domain" description="DUF6969" evidence="1">
    <location>
        <begin position="22"/>
        <end position="204"/>
    </location>
</feature>
<name>A0A554W7A0_9BURK</name>
<dbReference type="EMBL" id="VJNB01000007">
    <property type="protein sequence ID" value="TSE19453.1"/>
    <property type="molecule type" value="Genomic_DNA"/>
</dbReference>
<reference evidence="2 3" key="1">
    <citation type="submission" date="2019-07" db="EMBL/GenBank/DDBJ databases">
        <title>Tepidimonas alkaliphilus YIM 72238 draft genome.</title>
        <authorList>
            <person name="Da Costa M.S."/>
            <person name="Froufe H.J.C."/>
            <person name="Egas C."/>
            <person name="Albuquerque L."/>
        </authorList>
    </citation>
    <scope>NUCLEOTIDE SEQUENCE [LARGE SCALE GENOMIC DNA]</scope>
    <source>
        <strain evidence="2 3">YIM 72238</strain>
    </source>
</reference>
<accession>A0A554W7A0</accession>
<dbReference type="Pfam" id="PF22308">
    <property type="entry name" value="DUF6969"/>
    <property type="match status" value="1"/>
</dbReference>
<dbReference type="RefSeq" id="WP_143890554.1">
    <property type="nucleotide sequence ID" value="NZ_VJNB01000007.1"/>
</dbReference>
<evidence type="ECO:0000259" key="1">
    <source>
        <dbReference type="Pfam" id="PF22308"/>
    </source>
</evidence>